<dbReference type="EMBL" id="DXFQ01000174">
    <property type="protein sequence ID" value="HIX20735.1"/>
    <property type="molecule type" value="Genomic_DNA"/>
</dbReference>
<feature type="transmembrane region" description="Helical" evidence="2">
    <location>
        <begin position="97"/>
        <end position="116"/>
    </location>
</feature>
<feature type="transmembrane region" description="Helical" evidence="2">
    <location>
        <begin position="199"/>
        <end position="217"/>
    </location>
</feature>
<dbReference type="GO" id="GO:0009244">
    <property type="term" value="P:lipopolysaccharide core region biosynthetic process"/>
    <property type="evidence" value="ECO:0007669"/>
    <property type="project" value="TreeGrafter"/>
</dbReference>
<dbReference type="PANTHER" id="PTHR30443:SF0">
    <property type="entry name" value="PHOSPHOETHANOLAMINE TRANSFERASE EPTA"/>
    <property type="match status" value="1"/>
</dbReference>
<feature type="transmembrane region" description="Helical" evidence="2">
    <location>
        <begin position="12"/>
        <end position="35"/>
    </location>
</feature>
<reference evidence="4" key="1">
    <citation type="journal article" date="2021" name="PeerJ">
        <title>Extensive microbial diversity within the chicken gut microbiome revealed by metagenomics and culture.</title>
        <authorList>
            <person name="Gilroy R."/>
            <person name="Ravi A."/>
            <person name="Getino M."/>
            <person name="Pursley I."/>
            <person name="Horton D.L."/>
            <person name="Alikhan N.F."/>
            <person name="Baker D."/>
            <person name="Gharbi K."/>
            <person name="Hall N."/>
            <person name="Watson M."/>
            <person name="Adriaenssens E.M."/>
            <person name="Foster-Nyarko E."/>
            <person name="Jarju S."/>
            <person name="Secka A."/>
            <person name="Antonio M."/>
            <person name="Oren A."/>
            <person name="Chaudhuri R.R."/>
            <person name="La Ragione R."/>
            <person name="Hildebrand F."/>
            <person name="Pallen M.J."/>
        </authorList>
    </citation>
    <scope>NUCLEOTIDE SEQUENCE</scope>
    <source>
        <strain evidence="4">14975</strain>
    </source>
</reference>
<evidence type="ECO:0000259" key="3">
    <source>
        <dbReference type="Pfam" id="PF00884"/>
    </source>
</evidence>
<dbReference type="Gene3D" id="3.40.720.10">
    <property type="entry name" value="Alkaline Phosphatase, subunit A"/>
    <property type="match status" value="1"/>
</dbReference>
<dbReference type="GO" id="GO:0016776">
    <property type="term" value="F:phosphotransferase activity, phosphate group as acceptor"/>
    <property type="evidence" value="ECO:0007669"/>
    <property type="project" value="TreeGrafter"/>
</dbReference>
<dbReference type="InterPro" id="IPR000917">
    <property type="entry name" value="Sulfatase_N"/>
</dbReference>
<dbReference type="PANTHER" id="PTHR30443">
    <property type="entry name" value="INNER MEMBRANE PROTEIN"/>
    <property type="match status" value="1"/>
</dbReference>
<evidence type="ECO:0000313" key="4">
    <source>
        <dbReference type="EMBL" id="HIX20735.1"/>
    </source>
</evidence>
<name>A0A9D2AHU4_9BACT</name>
<feature type="transmembrane region" description="Helical" evidence="2">
    <location>
        <begin position="123"/>
        <end position="141"/>
    </location>
</feature>
<evidence type="ECO:0000313" key="5">
    <source>
        <dbReference type="Proteomes" id="UP000823964"/>
    </source>
</evidence>
<organism evidence="4 5">
    <name type="scientific">Candidatus Akkermansia intestinigallinarum</name>
    <dbReference type="NCBI Taxonomy" id="2838431"/>
    <lineage>
        <taxon>Bacteria</taxon>
        <taxon>Pseudomonadati</taxon>
        <taxon>Verrucomicrobiota</taxon>
        <taxon>Verrucomicrobiia</taxon>
        <taxon>Verrucomicrobiales</taxon>
        <taxon>Akkermansiaceae</taxon>
        <taxon>Akkermansia</taxon>
    </lineage>
</organism>
<evidence type="ECO:0000256" key="2">
    <source>
        <dbReference type="SAM" id="Phobius"/>
    </source>
</evidence>
<sequence length="662" mass="72778">MREFGALLRNRCSFAAVLVVFTLLHVVVGLLLWELPFAFEVGWWFWIAPAAAVLTALSALLLRGRYMPPQGFLWRLLLITLVFNLVGNPMFCASPLAPGVALLMGMGAICLLWALLGRLSAVFWVPFVFVEMAQIVAFFQYGTRFNSLVLAESLEASPEEIMAYVNPVNVILACLALALVVVLVRWLCRTMRGQSRLSLLCFGTLSCTLAQVCEVALPPHHQSAEQHLWPFCEVVYLCDSYQEAIEHNIAVVSLAEGLTSPADEPSSCEFVHPDSGIVFVLHIGESVRADAMSINGYGRDTTPWLRRQPRVINFPDCISCVADTCQAQIVLLTDARRGIHDATPGMQPTTGSVLDLLHKHGFEVFSFFGQRCGQQLKYDRVVRILTRISTERFNAPGSPWEAVPQIKRVLDEHPGENLAFFVNNEGSHTPFSHFDHDNPPFAPANADFQNPEAHADEIRNAYDSTIHYTDEYWRRVCELLKGRPFVYLYVSDHGEYLGQDGIWGRGGLGNSKMSYLKTTGCRVGMFVITSPELEALHPHFAEAIRQLQSHTQMTVAQEHVFHTILGLFGIETKFYNPELDLCNPQVRPYEGEKPDVPAPGLKAPAEQPAEPAEGASDALPEPEAGAAPAAEGDVPAADAADVAESSPAPAEPSPAESTAAAS</sequence>
<reference evidence="4" key="2">
    <citation type="submission" date="2021-04" db="EMBL/GenBank/DDBJ databases">
        <authorList>
            <person name="Gilroy R."/>
        </authorList>
    </citation>
    <scope>NUCLEOTIDE SEQUENCE</scope>
    <source>
        <strain evidence="4">14975</strain>
    </source>
</reference>
<feature type="transmembrane region" description="Helical" evidence="2">
    <location>
        <begin position="41"/>
        <end position="60"/>
    </location>
</feature>
<feature type="transmembrane region" description="Helical" evidence="2">
    <location>
        <begin position="72"/>
        <end position="91"/>
    </location>
</feature>
<dbReference type="AlphaFoldDB" id="A0A9D2AHU4"/>
<keyword evidence="2" id="KW-0472">Membrane</keyword>
<dbReference type="GO" id="GO:0016787">
    <property type="term" value="F:hydrolase activity"/>
    <property type="evidence" value="ECO:0007669"/>
    <property type="project" value="UniProtKB-KW"/>
</dbReference>
<keyword evidence="2" id="KW-0812">Transmembrane</keyword>
<feature type="region of interest" description="Disordered" evidence="1">
    <location>
        <begin position="586"/>
        <end position="662"/>
    </location>
</feature>
<gene>
    <name evidence="4" type="ORF">H9862_09065</name>
</gene>
<accession>A0A9D2AHU4</accession>
<dbReference type="GO" id="GO:0005886">
    <property type="term" value="C:plasma membrane"/>
    <property type="evidence" value="ECO:0007669"/>
    <property type="project" value="UniProtKB-SubCell"/>
</dbReference>
<comment type="caution">
    <text evidence="4">The sequence shown here is derived from an EMBL/GenBank/DDBJ whole genome shotgun (WGS) entry which is preliminary data.</text>
</comment>
<feature type="compositionally biased region" description="Low complexity" evidence="1">
    <location>
        <begin position="603"/>
        <end position="662"/>
    </location>
</feature>
<dbReference type="SUPFAM" id="SSF53649">
    <property type="entry name" value="Alkaline phosphatase-like"/>
    <property type="match status" value="1"/>
</dbReference>
<dbReference type="InterPro" id="IPR017850">
    <property type="entry name" value="Alkaline_phosphatase_core_sf"/>
</dbReference>
<keyword evidence="4" id="KW-0378">Hydrolase</keyword>
<keyword evidence="2" id="KW-1133">Transmembrane helix</keyword>
<feature type="transmembrane region" description="Helical" evidence="2">
    <location>
        <begin position="161"/>
        <end position="187"/>
    </location>
</feature>
<dbReference type="Pfam" id="PF00884">
    <property type="entry name" value="Sulfatase"/>
    <property type="match status" value="1"/>
</dbReference>
<protein>
    <submittedName>
        <fullName evidence="4">Sulfatase-like hydrolase/transferase</fullName>
    </submittedName>
</protein>
<feature type="domain" description="Sulfatase N-terminal" evidence="3">
    <location>
        <begin position="279"/>
        <end position="570"/>
    </location>
</feature>
<proteinExistence type="predicted"/>
<evidence type="ECO:0000256" key="1">
    <source>
        <dbReference type="SAM" id="MobiDB-lite"/>
    </source>
</evidence>
<dbReference type="InterPro" id="IPR040423">
    <property type="entry name" value="PEA_transferase"/>
</dbReference>
<dbReference type="Proteomes" id="UP000823964">
    <property type="component" value="Unassembled WGS sequence"/>
</dbReference>